<comment type="caution">
    <text evidence="1">The sequence shown here is derived from an EMBL/GenBank/DDBJ whole genome shotgun (WGS) entry which is preliminary data.</text>
</comment>
<organism evidence="1 2">
    <name type="scientific">Actinocorallia longicatena</name>
    <dbReference type="NCBI Taxonomy" id="111803"/>
    <lineage>
        <taxon>Bacteria</taxon>
        <taxon>Bacillati</taxon>
        <taxon>Actinomycetota</taxon>
        <taxon>Actinomycetes</taxon>
        <taxon>Streptosporangiales</taxon>
        <taxon>Thermomonosporaceae</taxon>
        <taxon>Actinocorallia</taxon>
    </lineage>
</organism>
<evidence type="ECO:0000313" key="1">
    <source>
        <dbReference type="EMBL" id="GAA3228278.1"/>
    </source>
</evidence>
<dbReference type="RefSeq" id="WP_344834429.1">
    <property type="nucleotide sequence ID" value="NZ_BAAAUV010000018.1"/>
</dbReference>
<protein>
    <submittedName>
        <fullName evidence="1">Uncharacterized protein</fullName>
    </submittedName>
</protein>
<dbReference type="EMBL" id="BAAAUV010000018">
    <property type="protein sequence ID" value="GAA3228278.1"/>
    <property type="molecule type" value="Genomic_DNA"/>
</dbReference>
<sequence>MIDGVRSLQRGQVTETELREAAELFREAHKTERMIGALDEIADYVTDVLFADGGLDVPGDLDLTGEGVHLLVVRGDLTVGGCYGDGDDPESFLLVTGDMRAKDVVTAGWLEVHGDLRTGRLIGDYNDCSALVGGDVHATLFYGEEHWFDIGGRVHADVVVGRPRMPSGAPRGIELDDVRLLEHFDRDLLRVHESTGDDGATELEVDGFADFHALKRLVRAGKPTRSENVPADQVPGT</sequence>
<proteinExistence type="predicted"/>
<name>A0ABP6QGT9_9ACTN</name>
<reference evidence="2" key="1">
    <citation type="journal article" date="2019" name="Int. J. Syst. Evol. Microbiol.">
        <title>The Global Catalogue of Microorganisms (GCM) 10K type strain sequencing project: providing services to taxonomists for standard genome sequencing and annotation.</title>
        <authorList>
            <consortium name="The Broad Institute Genomics Platform"/>
            <consortium name="The Broad Institute Genome Sequencing Center for Infectious Disease"/>
            <person name="Wu L."/>
            <person name="Ma J."/>
        </authorList>
    </citation>
    <scope>NUCLEOTIDE SEQUENCE [LARGE SCALE GENOMIC DNA]</scope>
    <source>
        <strain evidence="2">JCM 9377</strain>
    </source>
</reference>
<accession>A0ABP6QGT9</accession>
<dbReference type="Proteomes" id="UP001501237">
    <property type="component" value="Unassembled WGS sequence"/>
</dbReference>
<evidence type="ECO:0000313" key="2">
    <source>
        <dbReference type="Proteomes" id="UP001501237"/>
    </source>
</evidence>
<keyword evidence="2" id="KW-1185">Reference proteome</keyword>
<gene>
    <name evidence="1" type="ORF">GCM10010468_57530</name>
</gene>